<dbReference type="Pfam" id="PF25876">
    <property type="entry name" value="HH_MFP_RND"/>
    <property type="match status" value="1"/>
</dbReference>
<dbReference type="GO" id="GO:1990281">
    <property type="term" value="C:efflux pump complex"/>
    <property type="evidence" value="ECO:0007669"/>
    <property type="project" value="TreeGrafter"/>
</dbReference>
<dbReference type="Gene3D" id="2.40.420.20">
    <property type="match status" value="1"/>
</dbReference>
<dbReference type="NCBIfam" id="TIGR01730">
    <property type="entry name" value="RND_mfp"/>
    <property type="match status" value="1"/>
</dbReference>
<dbReference type="Pfam" id="PF25954">
    <property type="entry name" value="Beta-barrel_RND_2"/>
    <property type="match status" value="1"/>
</dbReference>
<feature type="domain" description="CusB-like beta-barrel" evidence="5">
    <location>
        <begin position="220"/>
        <end position="290"/>
    </location>
</feature>
<evidence type="ECO:0000313" key="7">
    <source>
        <dbReference type="EMBL" id="MBK7955790.1"/>
    </source>
</evidence>
<dbReference type="Pfam" id="PF25989">
    <property type="entry name" value="YknX_C"/>
    <property type="match status" value="1"/>
</dbReference>
<sequence length="384" mass="40646">MSRRNTRFLVLAVVLAGLIGLGYFAYTSFREPLGSPVTPPGAAAGRPGAPAGPPGGQPLRVETARVLAAELALDATAVGSLRSNESVVLRPETAGRIASINFRDGVAVSKDSLLLALDAATQAAELDQARASLGLAQANQQRNQDLFAKKFISQQALDNTQAALKVQEAALALAQAKFDKTRIRAPFSGIVGIRNVSVGDYVKEGQELVNIEDIGTLKIDFRLPESYLSQLRPGQQLEVSSDALPGQVFTAVLDAINPLVEAGGRAISLRARLPNGEGRLRPGMFVRVRLIFEQRNNVLLIPEQALIPDSKSPYVYRLVDGQAKRTPIRTGLRRDAQVEVVEGLSAGDEVVTAGQMKLRDGVAVRAISEGAPVAPAAAPSGPGK</sequence>
<comment type="similarity">
    <text evidence="1">Belongs to the membrane fusion protein (MFP) (TC 8.A.1) family.</text>
</comment>
<dbReference type="InterPro" id="IPR058637">
    <property type="entry name" value="YknX-like_C"/>
</dbReference>
<dbReference type="Pfam" id="PF25917">
    <property type="entry name" value="BSH_RND"/>
    <property type="match status" value="1"/>
</dbReference>
<dbReference type="Gene3D" id="1.10.287.470">
    <property type="entry name" value="Helix hairpin bin"/>
    <property type="match status" value="1"/>
</dbReference>
<feature type="compositionally biased region" description="Low complexity" evidence="2">
    <location>
        <begin position="40"/>
        <end position="49"/>
    </location>
</feature>
<evidence type="ECO:0000259" key="6">
    <source>
        <dbReference type="Pfam" id="PF25989"/>
    </source>
</evidence>
<evidence type="ECO:0000259" key="3">
    <source>
        <dbReference type="Pfam" id="PF25876"/>
    </source>
</evidence>
<dbReference type="PANTHER" id="PTHR30469:SF11">
    <property type="entry name" value="BLL4320 PROTEIN"/>
    <property type="match status" value="1"/>
</dbReference>
<evidence type="ECO:0000259" key="5">
    <source>
        <dbReference type="Pfam" id="PF25954"/>
    </source>
</evidence>
<feature type="domain" description="Multidrug resistance protein MdtA-like barrel-sandwich hybrid" evidence="4">
    <location>
        <begin position="86"/>
        <end position="211"/>
    </location>
</feature>
<dbReference type="SUPFAM" id="SSF111369">
    <property type="entry name" value="HlyD-like secretion proteins"/>
    <property type="match status" value="1"/>
</dbReference>
<dbReference type="Proteomes" id="UP000706151">
    <property type="component" value="Unassembled WGS sequence"/>
</dbReference>
<proteinExistence type="inferred from homology"/>
<dbReference type="FunFam" id="2.40.30.170:FF:000010">
    <property type="entry name" value="Efflux RND transporter periplasmic adaptor subunit"/>
    <property type="match status" value="1"/>
</dbReference>
<dbReference type="InterPro" id="IPR058625">
    <property type="entry name" value="MdtA-like_BSH"/>
</dbReference>
<protein>
    <submittedName>
        <fullName evidence="7">Efflux RND transporter periplasmic adaptor subunit</fullName>
    </submittedName>
</protein>
<dbReference type="InterPro" id="IPR058792">
    <property type="entry name" value="Beta-barrel_RND_2"/>
</dbReference>
<dbReference type="InterPro" id="IPR058624">
    <property type="entry name" value="MdtA-like_HH"/>
</dbReference>
<dbReference type="GO" id="GO:0015562">
    <property type="term" value="F:efflux transmembrane transporter activity"/>
    <property type="evidence" value="ECO:0007669"/>
    <property type="project" value="TreeGrafter"/>
</dbReference>
<dbReference type="AlphaFoldDB" id="A0A935TK69"/>
<feature type="domain" description="YknX-like C-terminal permuted SH3-like" evidence="6">
    <location>
        <begin position="299"/>
        <end position="365"/>
    </location>
</feature>
<gene>
    <name evidence="7" type="ORF">IPK02_18660</name>
</gene>
<reference evidence="7 8" key="1">
    <citation type="submission" date="2020-10" db="EMBL/GenBank/DDBJ databases">
        <title>Connecting structure to function with the recovery of over 1000 high-quality activated sludge metagenome-assembled genomes encoding full-length rRNA genes using long-read sequencing.</title>
        <authorList>
            <person name="Singleton C.M."/>
            <person name="Petriglieri F."/>
            <person name="Kristensen J.M."/>
            <person name="Kirkegaard R.H."/>
            <person name="Michaelsen T.Y."/>
            <person name="Andersen M.H."/>
            <person name="Karst S.M."/>
            <person name="Dueholm M.S."/>
            <person name="Nielsen P.H."/>
            <person name="Albertsen M."/>
        </authorList>
    </citation>
    <scope>NUCLEOTIDE SEQUENCE [LARGE SCALE GENOMIC DNA]</scope>
    <source>
        <strain evidence="7">Fred_18-Q3-R57-64_BAT3C.720</strain>
    </source>
</reference>
<feature type="domain" description="Multidrug resistance protein MdtA-like alpha-helical hairpin" evidence="3">
    <location>
        <begin position="122"/>
        <end position="183"/>
    </location>
</feature>
<dbReference type="InterPro" id="IPR006143">
    <property type="entry name" value="RND_pump_MFP"/>
</dbReference>
<dbReference type="EMBL" id="JADJOT010000011">
    <property type="protein sequence ID" value="MBK7955790.1"/>
    <property type="molecule type" value="Genomic_DNA"/>
</dbReference>
<evidence type="ECO:0000313" key="8">
    <source>
        <dbReference type="Proteomes" id="UP000706151"/>
    </source>
</evidence>
<dbReference type="Gene3D" id="2.40.50.100">
    <property type="match status" value="1"/>
</dbReference>
<organism evidence="7 8">
    <name type="scientific">Candidatus Accumulibacter affinis</name>
    <dbReference type="NCBI Taxonomy" id="2954384"/>
    <lineage>
        <taxon>Bacteria</taxon>
        <taxon>Pseudomonadati</taxon>
        <taxon>Pseudomonadota</taxon>
        <taxon>Betaproteobacteria</taxon>
        <taxon>Candidatus Accumulibacter</taxon>
    </lineage>
</organism>
<feature type="region of interest" description="Disordered" evidence="2">
    <location>
        <begin position="37"/>
        <end position="56"/>
    </location>
</feature>
<evidence type="ECO:0000256" key="2">
    <source>
        <dbReference type="SAM" id="MobiDB-lite"/>
    </source>
</evidence>
<name>A0A935TK69_9PROT</name>
<accession>A0A935TK69</accession>
<dbReference type="Gene3D" id="2.40.30.170">
    <property type="match status" value="1"/>
</dbReference>
<evidence type="ECO:0000259" key="4">
    <source>
        <dbReference type="Pfam" id="PF25917"/>
    </source>
</evidence>
<comment type="caution">
    <text evidence="7">The sequence shown here is derived from an EMBL/GenBank/DDBJ whole genome shotgun (WGS) entry which is preliminary data.</text>
</comment>
<dbReference type="PANTHER" id="PTHR30469">
    <property type="entry name" value="MULTIDRUG RESISTANCE PROTEIN MDTA"/>
    <property type="match status" value="1"/>
</dbReference>
<evidence type="ECO:0000256" key="1">
    <source>
        <dbReference type="ARBA" id="ARBA00009477"/>
    </source>
</evidence>